<reference evidence="2 3" key="1">
    <citation type="submission" date="2018-06" db="EMBL/GenBank/DDBJ databases">
        <authorList>
            <consortium name="Pathogen Informatics"/>
            <person name="Doyle S."/>
        </authorList>
    </citation>
    <scope>NUCLEOTIDE SEQUENCE [LARGE SCALE GENOMIC DNA]</scope>
    <source>
        <strain evidence="2 3">NCTC12877</strain>
    </source>
</reference>
<dbReference type="OrthoDB" id="274718at2"/>
<evidence type="ECO:0000313" key="2">
    <source>
        <dbReference type="EMBL" id="STZ07796.1"/>
    </source>
</evidence>
<evidence type="ECO:0000259" key="1">
    <source>
        <dbReference type="Pfam" id="PF13387"/>
    </source>
</evidence>
<gene>
    <name evidence="2" type="ORF">NCTC12877_00774</name>
</gene>
<keyword evidence="3" id="KW-1185">Reference proteome</keyword>
<dbReference type="AlphaFoldDB" id="A0A378QXN4"/>
<sequence length="139" mass="16192">MGDEKDLIYSRTNVRGEDVYIYPVNLSKESVRELFLLYLQKGESLNHEACWYNTLISNCTTLIFDMMGEIERIPVDYRALLAGLLPEYLHDERAIDASYTVGQWRAMAHANPYVEHLQKTDMESREFSKLIRRGLPKSD</sequence>
<dbReference type="Pfam" id="PF13387">
    <property type="entry name" value="Lnb_N"/>
    <property type="match status" value="1"/>
</dbReference>
<dbReference type="Proteomes" id="UP000254065">
    <property type="component" value="Unassembled WGS sequence"/>
</dbReference>
<proteinExistence type="predicted"/>
<dbReference type="STRING" id="1122244.GCA_000426885_00619"/>
<accession>A0A378QXN4</accession>
<dbReference type="EMBL" id="UGQB01000004">
    <property type="protein sequence ID" value="STZ07796.1"/>
    <property type="molecule type" value="Genomic_DNA"/>
</dbReference>
<name>A0A378QXN4_9GAMM</name>
<evidence type="ECO:0000313" key="3">
    <source>
        <dbReference type="Proteomes" id="UP000254065"/>
    </source>
</evidence>
<dbReference type="InterPro" id="IPR025178">
    <property type="entry name" value="Lnb_N"/>
</dbReference>
<organism evidence="2 3">
    <name type="scientific">Moraxella caprae</name>
    <dbReference type="NCBI Taxonomy" id="90240"/>
    <lineage>
        <taxon>Bacteria</taxon>
        <taxon>Pseudomonadati</taxon>
        <taxon>Pseudomonadota</taxon>
        <taxon>Gammaproteobacteria</taxon>
        <taxon>Moraxellales</taxon>
        <taxon>Moraxellaceae</taxon>
        <taxon>Moraxella</taxon>
    </lineage>
</organism>
<protein>
    <recommendedName>
        <fullName evidence="1">Lnb N-terminal periplasmic domain-containing protein</fullName>
    </recommendedName>
</protein>
<feature type="domain" description="Lnb N-terminal periplasmic" evidence="1">
    <location>
        <begin position="2"/>
        <end position="81"/>
    </location>
</feature>